<dbReference type="EMBL" id="DUZY01000007">
    <property type="protein sequence ID" value="DAD46024.1"/>
    <property type="molecule type" value="Genomic_DNA"/>
</dbReference>
<evidence type="ECO:0000313" key="2">
    <source>
        <dbReference type="Proteomes" id="UP000607653"/>
    </source>
</evidence>
<proteinExistence type="predicted"/>
<accession>A0A822ZIU5</accession>
<keyword evidence="2" id="KW-1185">Reference proteome</keyword>
<comment type="caution">
    <text evidence="1">The sequence shown here is derived from an EMBL/GenBank/DDBJ whole genome shotgun (WGS) entry which is preliminary data.</text>
</comment>
<gene>
    <name evidence="1" type="ORF">HUJ06_004254</name>
</gene>
<name>A0A822ZIU5_NELNU</name>
<sequence length="42" mass="5098">MYKFKVKEAVILSMIKEHLNMLIKKQKEHLNIKFDVLILRLT</sequence>
<reference evidence="1 2" key="1">
    <citation type="journal article" date="2020" name="Mol. Biol. Evol.">
        <title>Distinct Expression and Methylation Patterns for Genes with Different Fates following a Single Whole-Genome Duplication in Flowering Plants.</title>
        <authorList>
            <person name="Shi T."/>
            <person name="Rahmani R.S."/>
            <person name="Gugger P.F."/>
            <person name="Wang M."/>
            <person name="Li H."/>
            <person name="Zhang Y."/>
            <person name="Li Z."/>
            <person name="Wang Q."/>
            <person name="Van de Peer Y."/>
            <person name="Marchal K."/>
            <person name="Chen J."/>
        </authorList>
    </citation>
    <scope>NUCLEOTIDE SEQUENCE [LARGE SCALE GENOMIC DNA]</scope>
    <source>
        <tissue evidence="1">Leaf</tissue>
    </source>
</reference>
<dbReference type="Proteomes" id="UP000607653">
    <property type="component" value="Unassembled WGS sequence"/>
</dbReference>
<protein>
    <submittedName>
        <fullName evidence="1">Uncharacterized protein</fullName>
    </submittedName>
</protein>
<evidence type="ECO:0000313" key="1">
    <source>
        <dbReference type="EMBL" id="DAD46024.1"/>
    </source>
</evidence>
<dbReference type="AlphaFoldDB" id="A0A822ZIU5"/>
<organism evidence="1 2">
    <name type="scientific">Nelumbo nucifera</name>
    <name type="common">Sacred lotus</name>
    <dbReference type="NCBI Taxonomy" id="4432"/>
    <lineage>
        <taxon>Eukaryota</taxon>
        <taxon>Viridiplantae</taxon>
        <taxon>Streptophyta</taxon>
        <taxon>Embryophyta</taxon>
        <taxon>Tracheophyta</taxon>
        <taxon>Spermatophyta</taxon>
        <taxon>Magnoliopsida</taxon>
        <taxon>Proteales</taxon>
        <taxon>Nelumbonaceae</taxon>
        <taxon>Nelumbo</taxon>
    </lineage>
</organism>